<dbReference type="OMA" id="HESWGFL"/>
<sequence length="120" mass="13574">MTQSSPSQGAFWGYEHPEVKGPNALMFFTWDLSKTIEQAFKDANDDNINDFLDTAQTSIDALLQKYIEIEADPATFDGQSIRLRFEQSEESNTPLIALETSPHLEDRIIKMQARVQPGHS</sequence>
<reference evidence="1 2" key="1">
    <citation type="journal article" date="2018" name="Nat. Biotechnol.">
        <title>A standardized bacterial taxonomy based on genome phylogeny substantially revises the tree of life.</title>
        <authorList>
            <person name="Parks D.H."/>
            <person name="Chuvochina M."/>
            <person name="Waite D.W."/>
            <person name="Rinke C."/>
            <person name="Skarshewski A."/>
            <person name="Chaumeil P.A."/>
            <person name="Hugenholtz P."/>
        </authorList>
    </citation>
    <scope>NUCLEOTIDE SEQUENCE [LARGE SCALE GENOMIC DNA]</scope>
    <source>
        <strain evidence="1">UBA10707</strain>
    </source>
</reference>
<dbReference type="EMBL" id="DOEK01000031">
    <property type="protein sequence ID" value="HBP30859.1"/>
    <property type="molecule type" value="Genomic_DNA"/>
</dbReference>
<accession>A0A356LJ28</accession>
<name>A0A356LJ28_9BURK</name>
<protein>
    <submittedName>
        <fullName evidence="1">Uncharacterized protein</fullName>
    </submittedName>
</protein>
<gene>
    <name evidence="1" type="ORF">DD666_15735</name>
</gene>
<evidence type="ECO:0000313" key="1">
    <source>
        <dbReference type="EMBL" id="HBP30859.1"/>
    </source>
</evidence>
<organism evidence="1 2">
    <name type="scientific">Advenella kashmirensis</name>
    <dbReference type="NCBI Taxonomy" id="310575"/>
    <lineage>
        <taxon>Bacteria</taxon>
        <taxon>Pseudomonadati</taxon>
        <taxon>Pseudomonadota</taxon>
        <taxon>Betaproteobacteria</taxon>
        <taxon>Burkholderiales</taxon>
        <taxon>Alcaligenaceae</taxon>
    </lineage>
</organism>
<dbReference type="AlphaFoldDB" id="A0A356LJ28"/>
<proteinExistence type="predicted"/>
<comment type="caution">
    <text evidence="1">The sequence shown here is derived from an EMBL/GenBank/DDBJ whole genome shotgun (WGS) entry which is preliminary data.</text>
</comment>
<dbReference type="Proteomes" id="UP000264036">
    <property type="component" value="Unassembled WGS sequence"/>
</dbReference>
<evidence type="ECO:0000313" key="2">
    <source>
        <dbReference type="Proteomes" id="UP000264036"/>
    </source>
</evidence>